<keyword evidence="6 12" id="KW-0418">Kinase</keyword>
<protein>
    <recommendedName>
        <fullName evidence="2">non-specific serine/threonine protein kinase</fullName>
        <ecNumber evidence="2">2.7.11.1</ecNumber>
    </recommendedName>
</protein>
<dbReference type="InterPro" id="IPR044107">
    <property type="entry name" value="PIKKc_ATM"/>
</dbReference>
<proteinExistence type="evidence at transcript level"/>
<evidence type="ECO:0000313" key="12">
    <source>
        <dbReference type="EMBL" id="QDO16449.1"/>
    </source>
</evidence>
<dbReference type="InterPro" id="IPR038980">
    <property type="entry name" value="ATM_plant"/>
</dbReference>
<organism evidence="12">
    <name type="scientific">Crypthecodinium cohnii</name>
    <name type="common">Dinoflagellate</name>
    <name type="synonym">Glenodinium cohnii</name>
    <dbReference type="NCBI Taxonomy" id="2866"/>
    <lineage>
        <taxon>Eukaryota</taxon>
        <taxon>Sar</taxon>
        <taxon>Alveolata</taxon>
        <taxon>Dinophyceae</taxon>
        <taxon>Gonyaulacales</taxon>
        <taxon>Crypthecodiniaceae</taxon>
        <taxon>Crypthecodinium</taxon>
    </lineage>
</organism>
<dbReference type="AlphaFoldDB" id="A0A516AGL8"/>
<dbReference type="SMART" id="SM01343">
    <property type="entry name" value="FATC"/>
    <property type="match status" value="1"/>
</dbReference>
<keyword evidence="5" id="KW-0227">DNA damage</keyword>
<dbReference type="Pfam" id="PF00454">
    <property type="entry name" value="PI3_PI4_kinase"/>
    <property type="match status" value="1"/>
</dbReference>
<keyword evidence="4" id="KW-0547">Nucleotide-binding</keyword>
<evidence type="ECO:0000256" key="1">
    <source>
        <dbReference type="ARBA" id="ARBA00004123"/>
    </source>
</evidence>
<dbReference type="PANTHER" id="PTHR37079:SF4">
    <property type="entry name" value="SERINE_THREONINE-PROTEIN KINASE ATM"/>
    <property type="match status" value="1"/>
</dbReference>
<evidence type="ECO:0000256" key="6">
    <source>
        <dbReference type="ARBA" id="ARBA00022777"/>
    </source>
</evidence>
<dbReference type="Pfam" id="PF02260">
    <property type="entry name" value="FATC"/>
    <property type="match status" value="1"/>
</dbReference>
<dbReference type="GO" id="GO:0005524">
    <property type="term" value="F:ATP binding"/>
    <property type="evidence" value="ECO:0007669"/>
    <property type="project" value="UniProtKB-KW"/>
</dbReference>
<sequence length="978" mass="107847">MARGRAGGLKAEILEQPLVNFVPEVAQSLGPSSSERFSENVVRLQMLGSALAAAEATSTATEGSKSTPGGSAMDRLARAWCRALQDTDLSSQQFLTQEPLHSARSALLSLTASPEQQLRFSTSLAASARSSGQPHRALGWLDQAQRDLKRSGSAALQRSDVLRLYWERAQCLWEINEQREALAIAKAVTSEAAAQGKGPGPGRSSSGLLGQSGSGPKNWVGRAVSLTGMWLAESRLEDNDVVRRSYFEPALLCDESDPVPRRQFADFLDEQLAAEVVRQKSVEHSLARDLHNNTQAELKSVRSEIQQIETLIRARRRDPKDPELGALREQERKLAIQCEEDDQKFEEETKRIRDLARGCIEQCGKCLQLSGDKGLTKVACRFLSLWFDYSSDCPEITETVKKCIPLLAPFPMTPFIYQLASRLDTPDQANVCAWDFQRTLESLLVHVISRSAHGLWPLLQLRNGDQIPHGMRNASRHVADQGKISASERVMAELRKRQSMGPVLEAAEVLSKFYINLAFRSIDKKNREGLFDLRAIEGYENVKLLLRKNSQVLLPTGPPQTEGGPPPLTIRHFEESFSVAAQGISAPKIITLQDASGRHHKQVVKGHDDLRQDAVIQQLFRLLNDVFADTAQSRQADLRIRPFQVVPLTPCAGIAEWVSGTETLGQLLTGNTKPEQGAHAVYRRQDWTHQRCRQTMASAREIANQQGPEALKKGLEECYDNFKPVMHLIFLEKFASPERWHKARRDYARSIAVSSIVGYIVGIGDRHPNNVLFDQNTGELVHIDFGITFDQGKALRIPELVPFRLSRDIVDGLGCLGTCGQFRRLSETTMEVLRASSSLITAVVEVFVHDPVYFWSMSWSRKVRQDGAAAAEGPEQASGNARSNRIGRSGSAAPLGQSVAAASPSAQSGPENGNRVPRKGDDGNEKAKRAVLAVKGKLCGAHGTATALNVSAHVGCIIHEAIDINNLSKMFYGWSPWL</sequence>
<feature type="compositionally biased region" description="Low complexity" evidence="9">
    <location>
        <begin position="202"/>
        <end position="214"/>
    </location>
</feature>
<keyword evidence="8" id="KW-0539">Nucleus</keyword>
<evidence type="ECO:0000259" key="10">
    <source>
        <dbReference type="PROSITE" id="PS50290"/>
    </source>
</evidence>
<dbReference type="GO" id="GO:0005634">
    <property type="term" value="C:nucleus"/>
    <property type="evidence" value="ECO:0007669"/>
    <property type="project" value="UniProtKB-SubCell"/>
</dbReference>
<dbReference type="InterPro" id="IPR036940">
    <property type="entry name" value="PI3/4_kinase_cat_sf"/>
</dbReference>
<reference evidence="12" key="1">
    <citation type="journal article" date="2019" name="Microorganisms">
        <title>DNA Damage Response Pathways in Dinoflagellates.</title>
        <authorList>
            <person name="Li C."/>
            <person name="Wong J."/>
        </authorList>
    </citation>
    <scope>NUCLEOTIDE SEQUENCE</scope>
</reference>
<dbReference type="PROSITE" id="PS00916">
    <property type="entry name" value="PI3_4_KINASE_2"/>
    <property type="match status" value="1"/>
</dbReference>
<dbReference type="EC" id="2.7.11.1" evidence="2"/>
<dbReference type="GO" id="GO:0004674">
    <property type="term" value="F:protein serine/threonine kinase activity"/>
    <property type="evidence" value="ECO:0007669"/>
    <property type="project" value="UniProtKB-EC"/>
</dbReference>
<feature type="compositionally biased region" description="Low complexity" evidence="9">
    <location>
        <begin position="896"/>
        <end position="910"/>
    </location>
</feature>
<dbReference type="PROSITE" id="PS50290">
    <property type="entry name" value="PI3_4_KINASE_3"/>
    <property type="match status" value="1"/>
</dbReference>
<evidence type="ECO:0000256" key="9">
    <source>
        <dbReference type="SAM" id="MobiDB-lite"/>
    </source>
</evidence>
<feature type="domain" description="PI3K/PI4K catalytic" evidence="10">
    <location>
        <begin position="574"/>
        <end position="893"/>
    </location>
</feature>
<dbReference type="InterPro" id="IPR003151">
    <property type="entry name" value="PIK-rel_kinase_FAT"/>
</dbReference>
<feature type="region of interest" description="Disordered" evidence="9">
    <location>
        <begin position="193"/>
        <end position="214"/>
    </location>
</feature>
<feature type="region of interest" description="Disordered" evidence="9">
    <location>
        <begin position="869"/>
        <end position="925"/>
    </location>
</feature>
<dbReference type="PROSITE" id="PS00915">
    <property type="entry name" value="PI3_4_KINASE_1"/>
    <property type="match status" value="1"/>
</dbReference>
<dbReference type="InterPro" id="IPR003152">
    <property type="entry name" value="FATC_dom"/>
</dbReference>
<keyword evidence="7" id="KW-0067">ATP-binding</keyword>
<dbReference type="Pfam" id="PF02259">
    <property type="entry name" value="FAT"/>
    <property type="match status" value="1"/>
</dbReference>
<dbReference type="InterPro" id="IPR018936">
    <property type="entry name" value="PI3/4_kinase_CS"/>
</dbReference>
<dbReference type="InterPro" id="IPR011009">
    <property type="entry name" value="Kinase-like_dom_sf"/>
</dbReference>
<keyword evidence="3" id="KW-0808">Transferase</keyword>
<dbReference type="Gene3D" id="3.30.1010.10">
    <property type="entry name" value="Phosphatidylinositol 3-kinase Catalytic Subunit, Chain A, domain 4"/>
    <property type="match status" value="1"/>
</dbReference>
<dbReference type="InterPro" id="IPR000403">
    <property type="entry name" value="PI3/4_kinase_cat_dom"/>
</dbReference>
<evidence type="ECO:0000256" key="8">
    <source>
        <dbReference type="ARBA" id="ARBA00023242"/>
    </source>
</evidence>
<evidence type="ECO:0000256" key="5">
    <source>
        <dbReference type="ARBA" id="ARBA00022763"/>
    </source>
</evidence>
<dbReference type="PANTHER" id="PTHR37079">
    <property type="entry name" value="SERINE/THREONINE-PROTEIN KINASE ATM"/>
    <property type="match status" value="1"/>
</dbReference>
<dbReference type="SUPFAM" id="SSF56112">
    <property type="entry name" value="Protein kinase-like (PK-like)"/>
    <property type="match status" value="1"/>
</dbReference>
<evidence type="ECO:0000259" key="11">
    <source>
        <dbReference type="PROSITE" id="PS51190"/>
    </source>
</evidence>
<dbReference type="SMART" id="SM00146">
    <property type="entry name" value="PI3Kc"/>
    <property type="match status" value="1"/>
</dbReference>
<comment type="subcellular location">
    <subcellularLocation>
        <location evidence="1">Nucleus</location>
    </subcellularLocation>
</comment>
<dbReference type="CDD" id="cd05171">
    <property type="entry name" value="PIKKc_ATM"/>
    <property type="match status" value="1"/>
</dbReference>
<dbReference type="GO" id="GO:0006281">
    <property type="term" value="P:DNA repair"/>
    <property type="evidence" value="ECO:0007669"/>
    <property type="project" value="InterPro"/>
</dbReference>
<evidence type="ECO:0000256" key="4">
    <source>
        <dbReference type="ARBA" id="ARBA00022741"/>
    </source>
</evidence>
<evidence type="ECO:0000256" key="3">
    <source>
        <dbReference type="ARBA" id="ARBA00022679"/>
    </source>
</evidence>
<accession>A0A516AGL8</accession>
<dbReference type="EMBL" id="MN125982">
    <property type="protein sequence ID" value="QDO16449.1"/>
    <property type="molecule type" value="mRNA"/>
</dbReference>
<evidence type="ECO:0000256" key="7">
    <source>
        <dbReference type="ARBA" id="ARBA00022840"/>
    </source>
</evidence>
<evidence type="ECO:0000256" key="2">
    <source>
        <dbReference type="ARBA" id="ARBA00012513"/>
    </source>
</evidence>
<dbReference type="Gene3D" id="1.10.1070.11">
    <property type="entry name" value="Phosphatidylinositol 3-/4-kinase, catalytic domain"/>
    <property type="match status" value="1"/>
</dbReference>
<dbReference type="PROSITE" id="PS51190">
    <property type="entry name" value="FATC"/>
    <property type="match status" value="1"/>
</dbReference>
<feature type="domain" description="FATC" evidence="11">
    <location>
        <begin position="946"/>
        <end position="978"/>
    </location>
</feature>
<name>A0A516AGL8_CRYCO</name>